<dbReference type="InterPro" id="IPR001792">
    <property type="entry name" value="Acylphosphatase-like_dom"/>
</dbReference>
<dbReference type="InterPro" id="IPR036046">
    <property type="entry name" value="Acylphosphatase-like_dom_sf"/>
</dbReference>
<protein>
    <recommendedName>
        <fullName evidence="1">acylphosphatase</fullName>
        <ecNumber evidence="1">3.6.1.7</ecNumber>
    </recommendedName>
</protein>
<dbReference type="EC" id="3.6.1.7" evidence="1"/>
<feature type="signal peptide" evidence="3">
    <location>
        <begin position="1"/>
        <end position="23"/>
    </location>
</feature>
<dbReference type="Pfam" id="PF00708">
    <property type="entry name" value="Acylphosphatase"/>
    <property type="match status" value="1"/>
</dbReference>
<proteinExistence type="inferred from homology"/>
<evidence type="ECO:0000259" key="4">
    <source>
        <dbReference type="PROSITE" id="PS51160"/>
    </source>
</evidence>
<keyword evidence="3" id="KW-0732">Signal</keyword>
<dbReference type="Proteomes" id="UP000236416">
    <property type="component" value="Unassembled WGS sequence"/>
</dbReference>
<feature type="active site" evidence="1">
    <location>
        <position position="61"/>
    </location>
</feature>
<evidence type="ECO:0000256" key="2">
    <source>
        <dbReference type="RuleBase" id="RU004168"/>
    </source>
</evidence>
<comment type="caution">
    <text evidence="5">The sequence shown here is derived from an EMBL/GenBank/DDBJ whole genome shotgun (WGS) entry which is preliminary data.</text>
</comment>
<dbReference type="RefSeq" id="WP_103321642.1">
    <property type="nucleotide sequence ID" value="NZ_PPTF01000085.1"/>
</dbReference>
<dbReference type="PROSITE" id="PS51160">
    <property type="entry name" value="ACYLPHOSPHATASE_3"/>
    <property type="match status" value="1"/>
</dbReference>
<feature type="active site" evidence="1">
    <location>
        <position position="43"/>
    </location>
</feature>
<evidence type="ECO:0000256" key="1">
    <source>
        <dbReference type="PROSITE-ProRule" id="PRU00520"/>
    </source>
</evidence>
<dbReference type="GO" id="GO:0003998">
    <property type="term" value="F:acylphosphatase activity"/>
    <property type="evidence" value="ECO:0007669"/>
    <property type="project" value="UniProtKB-EC"/>
</dbReference>
<name>A0A2K4MJ09_9NEIS</name>
<comment type="similarity">
    <text evidence="2">Belongs to the acylphosphatase family.</text>
</comment>
<keyword evidence="6" id="KW-1185">Reference proteome</keyword>
<sequence length="172" mass="19343">MTHLPRRFVFALLTLLMAVQVQAASQQAIDGTASGKVQQVGFRAMILKQAIQYNLAGTARNTEEQTVQFSLQGKDKRLQDALARIRRGTDKSADVKISTRDGIFDPALRTFTVTGWTSTSRHITKPYNLVFTLRQDDKKISKKEAKQEYCAILKNTLDPDDWKKAEPGCQAR</sequence>
<dbReference type="SUPFAM" id="SSF54975">
    <property type="entry name" value="Acylphosphatase/BLUF domain-like"/>
    <property type="match status" value="1"/>
</dbReference>
<evidence type="ECO:0000313" key="6">
    <source>
        <dbReference type="Proteomes" id="UP000236416"/>
    </source>
</evidence>
<dbReference type="EMBL" id="PPTF01000085">
    <property type="protein sequence ID" value="POA97032.1"/>
    <property type="molecule type" value="Genomic_DNA"/>
</dbReference>
<dbReference type="AlphaFoldDB" id="A0A2K4MJ09"/>
<organism evidence="5 6">
    <name type="scientific">Chromobacterium sinusclupearum</name>
    <dbReference type="NCBI Taxonomy" id="2077146"/>
    <lineage>
        <taxon>Bacteria</taxon>
        <taxon>Pseudomonadati</taxon>
        <taxon>Pseudomonadota</taxon>
        <taxon>Betaproteobacteria</taxon>
        <taxon>Neisseriales</taxon>
        <taxon>Chromobacteriaceae</taxon>
        <taxon>Chromobacterium</taxon>
    </lineage>
</organism>
<comment type="catalytic activity">
    <reaction evidence="1">
        <text>an acyl phosphate + H2O = a carboxylate + phosphate + H(+)</text>
        <dbReference type="Rhea" id="RHEA:14965"/>
        <dbReference type="ChEBI" id="CHEBI:15377"/>
        <dbReference type="ChEBI" id="CHEBI:15378"/>
        <dbReference type="ChEBI" id="CHEBI:29067"/>
        <dbReference type="ChEBI" id="CHEBI:43474"/>
        <dbReference type="ChEBI" id="CHEBI:59918"/>
        <dbReference type="EC" id="3.6.1.7"/>
    </reaction>
</comment>
<feature type="chain" id="PRO_5014403814" description="acylphosphatase" evidence="3">
    <location>
        <begin position="24"/>
        <end position="172"/>
    </location>
</feature>
<feature type="domain" description="Acylphosphatase-like" evidence="4">
    <location>
        <begin position="28"/>
        <end position="115"/>
    </location>
</feature>
<gene>
    <name evidence="5" type="ORF">C2134_18945</name>
</gene>
<evidence type="ECO:0000256" key="3">
    <source>
        <dbReference type="SAM" id="SignalP"/>
    </source>
</evidence>
<dbReference type="Gene3D" id="3.30.70.100">
    <property type="match status" value="1"/>
</dbReference>
<keyword evidence="1" id="KW-0378">Hydrolase</keyword>
<reference evidence="5 6" key="1">
    <citation type="submission" date="2018-01" db="EMBL/GenBank/DDBJ databases">
        <title>Genomic Sequence of Chromobacterium MWU13-2610 from wild cranberry bogs within the Cape Cod National Seashore.</title>
        <authorList>
            <person name="O'Hara-Hanley K."/>
            <person name="Soby S."/>
            <person name="Harrison A."/>
        </authorList>
    </citation>
    <scope>NUCLEOTIDE SEQUENCE [LARGE SCALE GENOMIC DNA]</scope>
    <source>
        <strain evidence="5 6">MWU13-2610</strain>
    </source>
</reference>
<accession>A0A2K4MJ09</accession>
<evidence type="ECO:0000313" key="5">
    <source>
        <dbReference type="EMBL" id="POA97032.1"/>
    </source>
</evidence>